<dbReference type="InterPro" id="IPR000246">
    <property type="entry name" value="Peptidase_T2"/>
</dbReference>
<dbReference type="Pfam" id="PF01112">
    <property type="entry name" value="Asparaginase_2"/>
    <property type="match status" value="1"/>
</dbReference>
<comment type="caution">
    <text evidence="1">The sequence shown here is derived from an EMBL/GenBank/DDBJ whole genome shotgun (WGS) entry which is preliminary data.</text>
</comment>
<gene>
    <name evidence="1" type="ORF">ACFFLM_03185</name>
</gene>
<name>A0ABV6AU12_9DEIO</name>
<proteinExistence type="predicted"/>
<organism evidence="1 2">
    <name type="scientific">Deinococcus oregonensis</name>
    <dbReference type="NCBI Taxonomy" id="1805970"/>
    <lineage>
        <taxon>Bacteria</taxon>
        <taxon>Thermotogati</taxon>
        <taxon>Deinococcota</taxon>
        <taxon>Deinococci</taxon>
        <taxon>Deinococcales</taxon>
        <taxon>Deinococcaceae</taxon>
        <taxon>Deinococcus</taxon>
    </lineage>
</organism>
<dbReference type="InterPro" id="IPR029055">
    <property type="entry name" value="Ntn_hydrolases_N"/>
</dbReference>
<evidence type="ECO:0000313" key="2">
    <source>
        <dbReference type="Proteomes" id="UP001589733"/>
    </source>
</evidence>
<dbReference type="RefSeq" id="WP_380005477.1">
    <property type="nucleotide sequence ID" value="NZ_JBHLYR010000011.1"/>
</dbReference>
<sequence>MTDSVPAVGWAIIVHGGAHEIPSGKEDASRAGVQAALQAGRQVLQDGGTAVEAVVAALRVLEDDPTFNAGYGSALNSDGTVEMDSALMDGATLDIGAVAGLAGVRHPSQVAHGLLREHEILLISEGASRYAAESGAELCRPEDLISPEQRQAFEQLAAQTPGGHDTVGCVALDLEGHLAAGTSTGGLEGQRAGRVGDSPLAGCGFYADDRMGAVALTGEGESLARMMTAARFLSGLPNHTPDDALQQVLEAMGARVGGTAGGIALTPGGEVGWWHTSPDMPVAYAHSSSDHIHVYTQKSQEQLNQDR</sequence>
<dbReference type="EMBL" id="JBHLYR010000011">
    <property type="protein sequence ID" value="MFB9990987.1"/>
    <property type="molecule type" value="Genomic_DNA"/>
</dbReference>
<dbReference type="PANTHER" id="PTHR10188:SF6">
    <property type="entry name" value="N(4)-(BETA-N-ACETYLGLUCOSAMINYL)-L-ASPARAGINASE"/>
    <property type="match status" value="1"/>
</dbReference>
<accession>A0ABV6AU12</accession>
<dbReference type="Gene3D" id="3.60.20.30">
    <property type="entry name" value="(Glycosyl)asparaginase"/>
    <property type="match status" value="1"/>
</dbReference>
<keyword evidence="2" id="KW-1185">Reference proteome</keyword>
<reference evidence="1 2" key="1">
    <citation type="submission" date="2024-09" db="EMBL/GenBank/DDBJ databases">
        <authorList>
            <person name="Sun Q."/>
            <person name="Mori K."/>
        </authorList>
    </citation>
    <scope>NUCLEOTIDE SEQUENCE [LARGE SCALE GENOMIC DNA]</scope>
    <source>
        <strain evidence="1 2">JCM 13503</strain>
    </source>
</reference>
<protein>
    <submittedName>
        <fullName evidence="1">Isoaspartyl peptidase/L-asparaginase family protein</fullName>
    </submittedName>
</protein>
<dbReference type="PANTHER" id="PTHR10188">
    <property type="entry name" value="L-ASPARAGINASE"/>
    <property type="match status" value="1"/>
</dbReference>
<dbReference type="SUPFAM" id="SSF56235">
    <property type="entry name" value="N-terminal nucleophile aminohydrolases (Ntn hydrolases)"/>
    <property type="match status" value="1"/>
</dbReference>
<dbReference type="CDD" id="cd04512">
    <property type="entry name" value="Ntn_Asparaginase_2_like"/>
    <property type="match status" value="1"/>
</dbReference>
<evidence type="ECO:0000313" key="1">
    <source>
        <dbReference type="EMBL" id="MFB9990987.1"/>
    </source>
</evidence>
<dbReference type="Proteomes" id="UP001589733">
    <property type="component" value="Unassembled WGS sequence"/>
</dbReference>